<reference evidence="1" key="1">
    <citation type="submission" date="2021-06" db="EMBL/GenBank/DDBJ databases">
        <authorList>
            <person name="Kallberg Y."/>
            <person name="Tangrot J."/>
            <person name="Rosling A."/>
        </authorList>
    </citation>
    <scope>NUCLEOTIDE SEQUENCE</scope>
    <source>
        <strain evidence="1">MA453B</strain>
    </source>
</reference>
<dbReference type="Proteomes" id="UP000789405">
    <property type="component" value="Unassembled WGS sequence"/>
</dbReference>
<feature type="non-terminal residue" evidence="1">
    <location>
        <position position="373"/>
    </location>
</feature>
<dbReference type="AlphaFoldDB" id="A0A9N9K7U5"/>
<evidence type="ECO:0000313" key="2">
    <source>
        <dbReference type="Proteomes" id="UP000789405"/>
    </source>
</evidence>
<gene>
    <name evidence="1" type="ORF">DERYTH_LOCUS26044</name>
</gene>
<dbReference type="PANTHER" id="PTHR15600:SF42">
    <property type="entry name" value="SACSIN"/>
    <property type="match status" value="1"/>
</dbReference>
<feature type="non-terminal residue" evidence="1">
    <location>
        <position position="1"/>
    </location>
</feature>
<evidence type="ECO:0000313" key="1">
    <source>
        <dbReference type="EMBL" id="CAG8814965.1"/>
    </source>
</evidence>
<protein>
    <submittedName>
        <fullName evidence="1">12157_t:CDS:1</fullName>
    </submittedName>
</protein>
<proteinExistence type="predicted"/>
<dbReference type="GO" id="GO:0030544">
    <property type="term" value="F:Hsp70 protein binding"/>
    <property type="evidence" value="ECO:0007669"/>
    <property type="project" value="TreeGrafter"/>
</dbReference>
<keyword evidence="2" id="KW-1185">Reference proteome</keyword>
<accession>A0A9N9K7U5</accession>
<dbReference type="InterPro" id="IPR052972">
    <property type="entry name" value="Sacsin_chaperone_reg"/>
</dbReference>
<organism evidence="1 2">
    <name type="scientific">Dentiscutata erythropus</name>
    <dbReference type="NCBI Taxonomy" id="1348616"/>
    <lineage>
        <taxon>Eukaryota</taxon>
        <taxon>Fungi</taxon>
        <taxon>Fungi incertae sedis</taxon>
        <taxon>Mucoromycota</taxon>
        <taxon>Glomeromycotina</taxon>
        <taxon>Glomeromycetes</taxon>
        <taxon>Diversisporales</taxon>
        <taxon>Gigasporaceae</taxon>
        <taxon>Dentiscutata</taxon>
    </lineage>
</organism>
<dbReference type="EMBL" id="CAJVPY010051976">
    <property type="protein sequence ID" value="CAG8814965.1"/>
    <property type="molecule type" value="Genomic_DNA"/>
</dbReference>
<dbReference type="OrthoDB" id="2412294at2759"/>
<sequence length="373" mass="43886">MSLQSTTSGGYTYPLANEISRLPIWPTYTEDSDGNPICKSIVDPDTYLIPKPSNSRKEFTFYPPKNKNVYYYNTTNINKIRSLLDFANAKDRDELEYVRDIIISDMESIPSNLQESYLKLLTEIFLDSAKIYGVKDYLKDLKFVPNKHFKLICARDLYDQNHQLFKFIYDDDRFLHNRLQDNSNSLNFLKEIGLKADANEYLFIRCAEEIATKFEKSKENKDSLSNLRNIKNSAKKMVFYFYDHSELKFTEEEWNELVNIKFIPITKFKFGPNKFLNDLYSRYSRYGESSDYELECFKNMCHPKYVSLVWTQLAFFEDEPPEEILKKYEDFEIPLGIPTIPTIIDHLKAIQSTVSKSNDWKELGELGGRLLFD</sequence>
<name>A0A9N9K7U5_9GLOM</name>
<comment type="caution">
    <text evidence="1">The sequence shown here is derived from an EMBL/GenBank/DDBJ whole genome shotgun (WGS) entry which is preliminary data.</text>
</comment>
<dbReference type="PANTHER" id="PTHR15600">
    <property type="entry name" value="SACSIN"/>
    <property type="match status" value="1"/>
</dbReference>